<keyword evidence="7" id="KW-1185">Reference proteome</keyword>
<dbReference type="InterPro" id="IPR050315">
    <property type="entry name" value="FAD-oxidoreductase_2"/>
</dbReference>
<sequence length="462" mass="47683">MNETEQAFDVVVLGSGMSGLSAGWTAAQSGARVAVLEKLTEIGGSAALSAGMFWTAPDFGAYQARVPLGDRVLGRRLVDDYEAALAEIRGTGIDVAAEPLTGIMTFGRGYSLAIRDLLPRLAVDIVAAGGRVATSARATEIRRTPDGFHLTVETDDGALHFACASLVLATGGFAGSAEKLGSAIGRNADRLVHRANKGSVGDGLDHAKALGAAASRGMSTFYGHLLPSPLASFEPEEFLPLSQYYSDYCILVNTAGRRFIDERQGDELLNQELVFQPEARGFLIFDDRVRTEHATAEPFPGLGVLDRYKGAVAAGARHVQADTLEGLLDAVSRWGLPRDTLARTVEEFSRATAAGGGHAGGAAVSPAATAPAVPPFYALEVQPSVTFTFGGIRIDSDGRALDADGRAVPGLFAAGADAGGLSNIGYAGGLAPAYITGRWAGAAAAAHAALGTDSALLDAVAP</sequence>
<dbReference type="Gene3D" id="3.50.50.60">
    <property type="entry name" value="FAD/NAD(P)-binding domain"/>
    <property type="match status" value="1"/>
</dbReference>
<accession>A0ABM7PSN5</accession>
<name>A0ABM7PSN5_SINCY</name>
<dbReference type="InterPro" id="IPR036188">
    <property type="entry name" value="FAD/NAD-bd_sf"/>
</dbReference>
<keyword evidence="2" id="KW-0285">Flavoprotein</keyword>
<dbReference type="PANTHER" id="PTHR43400">
    <property type="entry name" value="FUMARATE REDUCTASE"/>
    <property type="match status" value="1"/>
</dbReference>
<evidence type="ECO:0000256" key="3">
    <source>
        <dbReference type="ARBA" id="ARBA00022827"/>
    </source>
</evidence>
<evidence type="ECO:0000256" key="1">
    <source>
        <dbReference type="ARBA" id="ARBA00001974"/>
    </source>
</evidence>
<dbReference type="PANTHER" id="PTHR43400:SF7">
    <property type="entry name" value="FAD-DEPENDENT OXIDOREDUCTASE 2 FAD BINDING DOMAIN-CONTAINING PROTEIN"/>
    <property type="match status" value="1"/>
</dbReference>
<dbReference type="PRINTS" id="PR00411">
    <property type="entry name" value="PNDRDTASEI"/>
</dbReference>
<dbReference type="EMBL" id="AP024525">
    <property type="protein sequence ID" value="BCT75241.1"/>
    <property type="molecule type" value="Genomic_DNA"/>
</dbReference>
<protein>
    <submittedName>
        <fullName evidence="6">Flavocytochrome c</fullName>
    </submittedName>
</protein>
<feature type="domain" description="FAD-dependent oxidoreductase 2 FAD-binding" evidence="5">
    <location>
        <begin position="9"/>
        <end position="56"/>
    </location>
</feature>
<organism evidence="6 7">
    <name type="scientific">Sinomonas cyclohexanicum</name>
    <name type="common">Corynebacterium cyclohexanicum</name>
    <dbReference type="NCBI Taxonomy" id="322009"/>
    <lineage>
        <taxon>Bacteria</taxon>
        <taxon>Bacillati</taxon>
        <taxon>Actinomycetota</taxon>
        <taxon>Actinomycetes</taxon>
        <taxon>Micrococcales</taxon>
        <taxon>Micrococcaceae</taxon>
        <taxon>Sinomonas</taxon>
    </lineage>
</organism>
<dbReference type="SUPFAM" id="SSF56425">
    <property type="entry name" value="Succinate dehydrogenase/fumarate reductase flavoprotein, catalytic domain"/>
    <property type="match status" value="1"/>
</dbReference>
<dbReference type="RefSeq" id="WP_229232005.1">
    <property type="nucleotide sequence ID" value="NZ_AP024525.1"/>
</dbReference>
<gene>
    <name evidence="6" type="ORF">SCMU_10830</name>
</gene>
<evidence type="ECO:0000256" key="2">
    <source>
        <dbReference type="ARBA" id="ARBA00022630"/>
    </source>
</evidence>
<dbReference type="Proteomes" id="UP001319861">
    <property type="component" value="Chromosome"/>
</dbReference>
<dbReference type="Pfam" id="PF00890">
    <property type="entry name" value="FAD_binding_2"/>
    <property type="match status" value="2"/>
</dbReference>
<feature type="domain" description="FAD-dependent oxidoreductase 2 FAD-binding" evidence="5">
    <location>
        <begin position="117"/>
        <end position="426"/>
    </location>
</feature>
<proteinExistence type="predicted"/>
<evidence type="ECO:0000259" key="5">
    <source>
        <dbReference type="Pfam" id="PF00890"/>
    </source>
</evidence>
<dbReference type="Gene3D" id="3.90.700.10">
    <property type="entry name" value="Succinate dehydrogenase/fumarate reductase flavoprotein, catalytic domain"/>
    <property type="match status" value="1"/>
</dbReference>
<evidence type="ECO:0000256" key="4">
    <source>
        <dbReference type="ARBA" id="ARBA00023002"/>
    </source>
</evidence>
<evidence type="ECO:0000313" key="6">
    <source>
        <dbReference type="EMBL" id="BCT75241.1"/>
    </source>
</evidence>
<dbReference type="SUPFAM" id="SSF51905">
    <property type="entry name" value="FAD/NAD(P)-binding domain"/>
    <property type="match status" value="1"/>
</dbReference>
<keyword evidence="4" id="KW-0560">Oxidoreductase</keyword>
<dbReference type="InterPro" id="IPR003953">
    <property type="entry name" value="FAD-dep_OxRdtase_2_FAD-bd"/>
</dbReference>
<reference evidence="6 7" key="1">
    <citation type="journal article" date="2021" name="J. Biosci. Bioeng.">
        <title>Identification and characterization of a chc gene cluster responsible for the aromatization pathway of cyclohexanecarboxylate degradation in Sinomonas cyclohexanicum ATCC 51369.</title>
        <authorList>
            <person name="Yamamoto T."/>
            <person name="Hasegawa Y."/>
            <person name="Lau P.C.K."/>
            <person name="Iwaki H."/>
        </authorList>
    </citation>
    <scope>NUCLEOTIDE SEQUENCE [LARGE SCALE GENOMIC DNA]</scope>
    <source>
        <strain evidence="6 7">ATCC 51369</strain>
    </source>
</reference>
<evidence type="ECO:0000313" key="7">
    <source>
        <dbReference type="Proteomes" id="UP001319861"/>
    </source>
</evidence>
<comment type="cofactor">
    <cofactor evidence="1">
        <name>FAD</name>
        <dbReference type="ChEBI" id="CHEBI:57692"/>
    </cofactor>
</comment>
<dbReference type="InterPro" id="IPR027477">
    <property type="entry name" value="Succ_DH/fumarate_Rdtase_cat_sf"/>
</dbReference>
<keyword evidence="3" id="KW-0274">FAD</keyword>